<dbReference type="EMBL" id="BOOA01000050">
    <property type="protein sequence ID" value="GIH27126.1"/>
    <property type="molecule type" value="Genomic_DNA"/>
</dbReference>
<evidence type="ECO:0000313" key="1">
    <source>
        <dbReference type="EMBL" id="GIH27126.1"/>
    </source>
</evidence>
<proteinExistence type="predicted"/>
<accession>A0A919QFU9</accession>
<dbReference type="RefSeq" id="WP_204043791.1">
    <property type="nucleotide sequence ID" value="NZ_BOOA01000050.1"/>
</dbReference>
<comment type="caution">
    <text evidence="1">The sequence shown here is derived from an EMBL/GenBank/DDBJ whole genome shotgun (WGS) entry which is preliminary data.</text>
</comment>
<dbReference type="Proteomes" id="UP000640052">
    <property type="component" value="Unassembled WGS sequence"/>
</dbReference>
<keyword evidence="2" id="KW-1185">Reference proteome</keyword>
<reference evidence="1" key="1">
    <citation type="submission" date="2021-01" db="EMBL/GenBank/DDBJ databases">
        <title>Whole genome shotgun sequence of Acrocarpospora phusangensis NBRC 108782.</title>
        <authorList>
            <person name="Komaki H."/>
            <person name="Tamura T."/>
        </authorList>
    </citation>
    <scope>NUCLEOTIDE SEQUENCE</scope>
    <source>
        <strain evidence="1">NBRC 108782</strain>
    </source>
</reference>
<organism evidence="1 2">
    <name type="scientific">Acrocarpospora phusangensis</name>
    <dbReference type="NCBI Taxonomy" id="1070424"/>
    <lineage>
        <taxon>Bacteria</taxon>
        <taxon>Bacillati</taxon>
        <taxon>Actinomycetota</taxon>
        <taxon>Actinomycetes</taxon>
        <taxon>Streptosporangiales</taxon>
        <taxon>Streptosporangiaceae</taxon>
        <taxon>Acrocarpospora</taxon>
    </lineage>
</organism>
<gene>
    <name evidence="1" type="ORF">Aph01nite_54360</name>
</gene>
<dbReference type="AlphaFoldDB" id="A0A919QFU9"/>
<protein>
    <submittedName>
        <fullName evidence="1">Uncharacterized protein</fullName>
    </submittedName>
</protein>
<sequence length="127" mass="14544">MLQQRLRDAIRKGLPMAKRMKFHHLSTTCQPWCMQHESGDAWPQDAYCVAVYSSPVFGKIQMFNNPGYGEKGPFIGLWEVRDVELTVDQAEEFGRAILNFVEAVRRSRRPAVGDGQQVTRPSAFLRM</sequence>
<name>A0A919QFU9_9ACTN</name>
<evidence type="ECO:0000313" key="2">
    <source>
        <dbReference type="Proteomes" id="UP000640052"/>
    </source>
</evidence>